<gene>
    <name evidence="3" type="ORF">EXIGLDRAFT_740861</name>
</gene>
<feature type="compositionally biased region" description="Low complexity" evidence="1">
    <location>
        <begin position="140"/>
        <end position="157"/>
    </location>
</feature>
<evidence type="ECO:0000313" key="3">
    <source>
        <dbReference type="EMBL" id="KZV90035.1"/>
    </source>
</evidence>
<dbReference type="Proteomes" id="UP000077266">
    <property type="component" value="Unassembled WGS sequence"/>
</dbReference>
<organism evidence="3 4">
    <name type="scientific">Exidia glandulosa HHB12029</name>
    <dbReference type="NCBI Taxonomy" id="1314781"/>
    <lineage>
        <taxon>Eukaryota</taxon>
        <taxon>Fungi</taxon>
        <taxon>Dikarya</taxon>
        <taxon>Basidiomycota</taxon>
        <taxon>Agaricomycotina</taxon>
        <taxon>Agaricomycetes</taxon>
        <taxon>Auriculariales</taxon>
        <taxon>Exidiaceae</taxon>
        <taxon>Exidia</taxon>
    </lineage>
</organism>
<dbReference type="PANTHER" id="PTHR34826">
    <property type="entry name" value="UPF0590 PROTEIN C409.17C"/>
    <property type="match status" value="1"/>
</dbReference>
<dbReference type="InParanoid" id="A0A165G633"/>
<dbReference type="EMBL" id="KV426057">
    <property type="protein sequence ID" value="KZV90035.1"/>
    <property type="molecule type" value="Genomic_DNA"/>
</dbReference>
<feature type="domain" description="Domain of unknown function at the cortex 1" evidence="2">
    <location>
        <begin position="3"/>
        <end position="264"/>
    </location>
</feature>
<dbReference type="InterPro" id="IPR013897">
    <property type="entry name" value="Duc1"/>
</dbReference>
<dbReference type="OrthoDB" id="2119945at2759"/>
<accession>A0A165G633</accession>
<dbReference type="Pfam" id="PF08588">
    <property type="entry name" value="Duc1"/>
    <property type="match status" value="1"/>
</dbReference>
<dbReference type="STRING" id="1314781.A0A165G633"/>
<reference evidence="3 4" key="1">
    <citation type="journal article" date="2016" name="Mol. Biol. Evol.">
        <title>Comparative Genomics of Early-Diverging Mushroom-Forming Fungi Provides Insights into the Origins of Lignocellulose Decay Capabilities.</title>
        <authorList>
            <person name="Nagy L.G."/>
            <person name="Riley R."/>
            <person name="Tritt A."/>
            <person name="Adam C."/>
            <person name="Daum C."/>
            <person name="Floudas D."/>
            <person name="Sun H."/>
            <person name="Yadav J.S."/>
            <person name="Pangilinan J."/>
            <person name="Larsson K.H."/>
            <person name="Matsuura K."/>
            <person name="Barry K."/>
            <person name="Labutti K."/>
            <person name="Kuo R."/>
            <person name="Ohm R.A."/>
            <person name="Bhattacharya S.S."/>
            <person name="Shirouzu T."/>
            <person name="Yoshinaga Y."/>
            <person name="Martin F.M."/>
            <person name="Grigoriev I.V."/>
            <person name="Hibbett D.S."/>
        </authorList>
    </citation>
    <scope>NUCLEOTIDE SEQUENCE [LARGE SCALE GENOMIC DNA]</scope>
    <source>
        <strain evidence="3 4">HHB12029</strain>
    </source>
</reference>
<evidence type="ECO:0000313" key="4">
    <source>
        <dbReference type="Proteomes" id="UP000077266"/>
    </source>
</evidence>
<protein>
    <submittedName>
        <fullName evidence="3">DUF1769-domain-containing protein</fullName>
    </submittedName>
</protein>
<keyword evidence="4" id="KW-1185">Reference proteome</keyword>
<evidence type="ECO:0000256" key="1">
    <source>
        <dbReference type="SAM" id="MobiDB-lite"/>
    </source>
</evidence>
<evidence type="ECO:0000259" key="2">
    <source>
        <dbReference type="Pfam" id="PF08588"/>
    </source>
</evidence>
<name>A0A165G633_EXIGL</name>
<sequence>MPRLRVLAGPSFDNLAPISANNDVAYPIVGDHFEGRVAVYIRLDDRPAHHQARYFDRKERKGVTWSIQVQGRFLDTHSADDILFGNVFERPLKLPWGSGAALKFMHFVDPTLEHDLGGVRPWALSPLVSTMPYMAHTSLPSSEFKSSSTSSITSGNSDQDRWPAFPPRTPLVDSFPLHSKRRAYFSSRPHRVQTHIGPSDLITTDFCYGFLNFPSITLKLPCGLNFDCLKYWDGQPVSFVCCERDRSGKGPGAKVFWCVVFQIVPDGDCEE</sequence>
<feature type="region of interest" description="Disordered" evidence="1">
    <location>
        <begin position="140"/>
        <end position="163"/>
    </location>
</feature>
<dbReference type="PANTHER" id="PTHR34826:SF2">
    <property type="entry name" value="UPF0590 PROTEIN C409.17C"/>
    <property type="match status" value="1"/>
</dbReference>
<proteinExistence type="predicted"/>
<dbReference type="AlphaFoldDB" id="A0A165G633"/>